<protein>
    <submittedName>
        <fullName evidence="2">Uncharacterized protein</fullName>
    </submittedName>
</protein>
<dbReference type="EMBL" id="JANPWB010000002">
    <property type="protein sequence ID" value="KAJ1205378.1"/>
    <property type="molecule type" value="Genomic_DNA"/>
</dbReference>
<evidence type="ECO:0000313" key="3">
    <source>
        <dbReference type="Proteomes" id="UP001066276"/>
    </source>
</evidence>
<dbReference type="Proteomes" id="UP001066276">
    <property type="component" value="Chromosome 1_2"/>
</dbReference>
<reference evidence="2" key="1">
    <citation type="journal article" date="2022" name="bioRxiv">
        <title>Sequencing and chromosome-scale assembly of the giantPleurodeles waltlgenome.</title>
        <authorList>
            <person name="Brown T."/>
            <person name="Elewa A."/>
            <person name="Iarovenko S."/>
            <person name="Subramanian E."/>
            <person name="Araus A.J."/>
            <person name="Petzold A."/>
            <person name="Susuki M."/>
            <person name="Suzuki K.-i.T."/>
            <person name="Hayashi T."/>
            <person name="Toyoda A."/>
            <person name="Oliveira C."/>
            <person name="Osipova E."/>
            <person name="Leigh N.D."/>
            <person name="Simon A."/>
            <person name="Yun M.H."/>
        </authorList>
    </citation>
    <scope>NUCLEOTIDE SEQUENCE</scope>
    <source>
        <strain evidence="2">20211129_DDA</strain>
        <tissue evidence="2">Liver</tissue>
    </source>
</reference>
<keyword evidence="3" id="KW-1185">Reference proteome</keyword>
<feature type="region of interest" description="Disordered" evidence="1">
    <location>
        <begin position="1"/>
        <end position="32"/>
    </location>
</feature>
<dbReference type="AlphaFoldDB" id="A0AAV7VVT1"/>
<gene>
    <name evidence="2" type="ORF">NDU88_000813</name>
</gene>
<proteinExistence type="predicted"/>
<evidence type="ECO:0000313" key="2">
    <source>
        <dbReference type="EMBL" id="KAJ1205378.1"/>
    </source>
</evidence>
<organism evidence="2 3">
    <name type="scientific">Pleurodeles waltl</name>
    <name type="common">Iberian ribbed newt</name>
    <dbReference type="NCBI Taxonomy" id="8319"/>
    <lineage>
        <taxon>Eukaryota</taxon>
        <taxon>Metazoa</taxon>
        <taxon>Chordata</taxon>
        <taxon>Craniata</taxon>
        <taxon>Vertebrata</taxon>
        <taxon>Euteleostomi</taxon>
        <taxon>Amphibia</taxon>
        <taxon>Batrachia</taxon>
        <taxon>Caudata</taxon>
        <taxon>Salamandroidea</taxon>
        <taxon>Salamandridae</taxon>
        <taxon>Pleurodelinae</taxon>
        <taxon>Pleurodeles</taxon>
    </lineage>
</organism>
<name>A0AAV7VVT1_PLEWA</name>
<accession>A0AAV7VVT1</accession>
<evidence type="ECO:0000256" key="1">
    <source>
        <dbReference type="SAM" id="MobiDB-lite"/>
    </source>
</evidence>
<sequence length="172" mass="18208">MRLQGGHRTSGTLTEAEDRAGVRHAKNSNDSTMEITSHAEMLLEVLRGASVPLIPGARNPELGGACGRRGAAPARTAPEAETALCPVLSSEHRNEPGQRGLTGDAGAVPGGVAPFQRAWESAWRVTAGEVGEARRGWLRGRRVPGLVGGPTAQWTGHRSHGCLCAARRRREL</sequence>
<comment type="caution">
    <text evidence="2">The sequence shown here is derived from an EMBL/GenBank/DDBJ whole genome shotgun (WGS) entry which is preliminary data.</text>
</comment>